<feature type="transmembrane region" description="Helical" evidence="9">
    <location>
        <begin position="63"/>
        <end position="82"/>
    </location>
</feature>
<dbReference type="EMBL" id="JAEKNS010000061">
    <property type="protein sequence ID" value="MBJ7594289.1"/>
    <property type="molecule type" value="Genomic_DNA"/>
</dbReference>
<keyword evidence="6 9" id="KW-1133">Transmembrane helix</keyword>
<dbReference type="PANTHER" id="PTHR11795">
    <property type="entry name" value="BRANCHED-CHAIN AMINO ACID TRANSPORT SYSTEM PERMEASE PROTEIN LIVH"/>
    <property type="match status" value="1"/>
</dbReference>
<dbReference type="Proteomes" id="UP000606991">
    <property type="component" value="Unassembled WGS sequence"/>
</dbReference>
<comment type="similarity">
    <text evidence="8">Belongs to the binding-protein-dependent transport system permease family. LivHM subfamily.</text>
</comment>
<feature type="transmembrane region" description="Helical" evidence="9">
    <location>
        <begin position="12"/>
        <end position="33"/>
    </location>
</feature>
<evidence type="ECO:0000256" key="5">
    <source>
        <dbReference type="ARBA" id="ARBA00022970"/>
    </source>
</evidence>
<evidence type="ECO:0000313" key="10">
    <source>
        <dbReference type="EMBL" id="MBJ7594289.1"/>
    </source>
</evidence>
<name>A0A934N5H1_9BACT</name>
<accession>A0A934N5H1</accession>
<dbReference type="GO" id="GO:0005886">
    <property type="term" value="C:plasma membrane"/>
    <property type="evidence" value="ECO:0007669"/>
    <property type="project" value="UniProtKB-SubCell"/>
</dbReference>
<dbReference type="CDD" id="cd06582">
    <property type="entry name" value="TM_PBP1_LivH_like"/>
    <property type="match status" value="1"/>
</dbReference>
<evidence type="ECO:0000313" key="11">
    <source>
        <dbReference type="Proteomes" id="UP000606991"/>
    </source>
</evidence>
<dbReference type="RefSeq" id="WP_337310354.1">
    <property type="nucleotide sequence ID" value="NZ_JAEKNS010000061.1"/>
</dbReference>
<keyword evidence="5" id="KW-0029">Amino-acid transport</keyword>
<gene>
    <name evidence="10" type="ORF">JF886_05390</name>
</gene>
<feature type="transmembrane region" description="Helical" evidence="9">
    <location>
        <begin position="40"/>
        <end position="57"/>
    </location>
</feature>
<comment type="caution">
    <text evidence="10">The sequence shown here is derived from an EMBL/GenBank/DDBJ whole genome shotgun (WGS) entry which is preliminary data.</text>
</comment>
<dbReference type="AlphaFoldDB" id="A0A934N5H1"/>
<dbReference type="InterPro" id="IPR052157">
    <property type="entry name" value="BCAA_transport_permease"/>
</dbReference>
<evidence type="ECO:0000256" key="2">
    <source>
        <dbReference type="ARBA" id="ARBA00022448"/>
    </source>
</evidence>
<keyword evidence="2" id="KW-0813">Transport</keyword>
<feature type="transmembrane region" description="Helical" evidence="9">
    <location>
        <begin position="94"/>
        <end position="119"/>
    </location>
</feature>
<reference evidence="10 11" key="1">
    <citation type="submission" date="2020-10" db="EMBL/GenBank/DDBJ databases">
        <title>Ca. Dormibacterota MAGs.</title>
        <authorList>
            <person name="Montgomery K."/>
        </authorList>
    </citation>
    <scope>NUCLEOTIDE SEQUENCE [LARGE SCALE GENOMIC DNA]</scope>
    <source>
        <strain evidence="10">SC8812_S17_18</strain>
    </source>
</reference>
<feature type="transmembrane region" description="Helical" evidence="9">
    <location>
        <begin position="189"/>
        <end position="213"/>
    </location>
</feature>
<comment type="subcellular location">
    <subcellularLocation>
        <location evidence="1">Cell membrane</location>
        <topology evidence="1">Multi-pass membrane protein</topology>
    </subcellularLocation>
</comment>
<evidence type="ECO:0000256" key="9">
    <source>
        <dbReference type="SAM" id="Phobius"/>
    </source>
</evidence>
<evidence type="ECO:0000256" key="4">
    <source>
        <dbReference type="ARBA" id="ARBA00022692"/>
    </source>
</evidence>
<evidence type="ECO:0000256" key="1">
    <source>
        <dbReference type="ARBA" id="ARBA00004651"/>
    </source>
</evidence>
<feature type="transmembrane region" description="Helical" evidence="9">
    <location>
        <begin position="255"/>
        <end position="275"/>
    </location>
</feature>
<evidence type="ECO:0000256" key="7">
    <source>
        <dbReference type="ARBA" id="ARBA00023136"/>
    </source>
</evidence>
<evidence type="ECO:0000256" key="8">
    <source>
        <dbReference type="ARBA" id="ARBA00037998"/>
    </source>
</evidence>
<keyword evidence="3" id="KW-1003">Cell membrane</keyword>
<organism evidence="10 11">
    <name type="scientific">Candidatus Aeolococcus gillhamiae</name>
    <dbReference type="NCBI Taxonomy" id="3127015"/>
    <lineage>
        <taxon>Bacteria</taxon>
        <taxon>Bacillati</taxon>
        <taxon>Candidatus Dormiibacterota</taxon>
        <taxon>Candidatus Dormibacteria</taxon>
        <taxon>Candidatus Aeolococcales</taxon>
        <taxon>Candidatus Aeolococcaceae</taxon>
        <taxon>Candidatus Aeolococcus</taxon>
    </lineage>
</organism>
<feature type="transmembrane region" description="Helical" evidence="9">
    <location>
        <begin position="219"/>
        <end position="248"/>
    </location>
</feature>
<protein>
    <submittedName>
        <fullName evidence="10">Branched-chain amino acid ABC transporter permease</fullName>
    </submittedName>
</protein>
<keyword evidence="7 9" id="KW-0472">Membrane</keyword>
<evidence type="ECO:0000256" key="3">
    <source>
        <dbReference type="ARBA" id="ARBA00022475"/>
    </source>
</evidence>
<dbReference type="PANTHER" id="PTHR11795:SF445">
    <property type="entry name" value="AMINO ACID ABC TRANSPORTER PERMEASE PROTEIN"/>
    <property type="match status" value="1"/>
</dbReference>
<proteinExistence type="inferred from homology"/>
<keyword evidence="4 9" id="KW-0812">Transmembrane</keyword>
<dbReference type="Pfam" id="PF02653">
    <property type="entry name" value="BPD_transp_2"/>
    <property type="match status" value="1"/>
</dbReference>
<dbReference type="GO" id="GO:0006865">
    <property type="term" value="P:amino acid transport"/>
    <property type="evidence" value="ECO:0007669"/>
    <property type="project" value="UniProtKB-KW"/>
</dbReference>
<sequence>MGLQYLVDGLLLGGVYALLAAGLAMIFGIMRVINFAQGEFMMLGMYAAYFGYTVLGLDPYLVALPAGLMILALGIVVATGLIERIPRGDQDAQLLLTLGLSLVLQNLAIAIFGVTPHALLRPYSNTLIAVGPLFVHESWLFACVASLVVMLGLYLFLSRTWTGRALRATADDASAATYVGISVRRMHSIAFGIGVGLAGLAGTLIATFHAVLPTVGQDFVLIMFVAVVLGGLGSIPGAVLGAIFVGVVQSVSAAFVPLQLQNAVVFLLFVVVLLVRPRGLFGLRVRV</sequence>
<evidence type="ECO:0000256" key="6">
    <source>
        <dbReference type="ARBA" id="ARBA00022989"/>
    </source>
</evidence>
<feature type="transmembrane region" description="Helical" evidence="9">
    <location>
        <begin position="139"/>
        <end position="157"/>
    </location>
</feature>
<dbReference type="InterPro" id="IPR001851">
    <property type="entry name" value="ABC_transp_permease"/>
</dbReference>